<dbReference type="PANTHER" id="PTHR22731:SF3">
    <property type="entry name" value="RIBONUCLEASES P_MRP PROTEIN SUBUNIT POP1"/>
    <property type="match status" value="1"/>
</dbReference>
<dbReference type="Pfam" id="PF06978">
    <property type="entry name" value="POP1_N"/>
    <property type="match status" value="2"/>
</dbReference>
<feature type="domain" description="POP1 C-terminal" evidence="7">
    <location>
        <begin position="612"/>
        <end position="807"/>
    </location>
</feature>
<comment type="subcellular location">
    <subcellularLocation>
        <location evidence="1">Nucleus</location>
    </subcellularLocation>
</comment>
<evidence type="ECO:0000256" key="1">
    <source>
        <dbReference type="ARBA" id="ARBA00004123"/>
    </source>
</evidence>
<keyword evidence="3" id="KW-0539">Nucleus</keyword>
<evidence type="ECO:0000259" key="5">
    <source>
        <dbReference type="Pfam" id="PF06978"/>
    </source>
</evidence>
<dbReference type="CTD" id="10940"/>
<sequence length="816" mass="93853">MASQKLEYDASLGGRETLPSHVATYQYAAGALNEIKTLIEEAQLPASSKLIFQTLPKHMRRRAMSHHPKRLPRKYRAAHKSQMGKAGNQPVTNKRPSRKYRRRPKNLMREYVRRQRKHRWLETHIWHAKRFHMIDRWGYRLPYASCDKTFRACYRASGTHCLLQDMSFYSCVQLQGSLELLHAGFQRLSSDRCGLGIAAKTFVQGYREGSIELFADGQYPAGALQRVRFMWRRETEGEKANVRTLWLWLHPAAAEATIEQLNSVFQLKSAKQQTLPLSEQDTDKSKPLRFWTQTKAVERHRTYVNAEDAVELVVLEQELNRFRLTGDNCQRVLAASLRAERPTKLEEQAAYCEATLQLESPQQAPVSNLIMGYQVTDPRLQRPRQRSKAAKSDLPATGNTLCLQQRPDNLPDSSLWDAEVRERLGQNMLTVHKYEQLRQQSVVVPGEHCAFEERVQSLPLLLIQRPGCHEGRLGYGSGWDVIAPADYGMALWKTFVMWGARPGGLREFDSVAREAGVEQHLPDTIAGKQLAALATAERRLRYFRLPPNKRCNYRKLSVVSPFAAPWQQLVRDWREASDAAFYVLRDHRLLHSLKQCVLHGLVDYPAEVPDDSLIQIRLQLHARGQLKANALICLPTAQDWQRQRRQLKHNDLAPVHLEPPLPDANERRRKETRLGHKRLLKRLRARRVREKRKLQETSTRRVHIRAAQTAQLVREQFERMCRLWLPTEPAETRDSVRRQCSREVFGYVTTAGFSYSQAKVCGVGYVVAAGLRQLLAERVDRGNGGKTLLCLVRDADSLVYRFARLEISESVLLSPC</sequence>
<evidence type="ECO:0000313" key="9">
    <source>
        <dbReference type="RefSeq" id="XP_034118444.1"/>
    </source>
</evidence>
<dbReference type="InterPro" id="IPR055079">
    <property type="entry name" value="POP1_C"/>
</dbReference>
<feature type="domain" description="POPLD" evidence="6">
    <location>
        <begin position="478"/>
        <end position="566"/>
    </location>
</feature>
<feature type="domain" description="Pop1 N-terminal" evidence="5">
    <location>
        <begin position="105"/>
        <end position="176"/>
    </location>
</feature>
<proteinExistence type="predicted"/>
<dbReference type="Pfam" id="PF08170">
    <property type="entry name" value="POPLD"/>
    <property type="match status" value="1"/>
</dbReference>
<dbReference type="OrthoDB" id="442863at2759"/>
<dbReference type="GO" id="GO:0000172">
    <property type="term" value="C:ribonuclease MRP complex"/>
    <property type="evidence" value="ECO:0007669"/>
    <property type="project" value="InterPro"/>
</dbReference>
<evidence type="ECO:0000256" key="3">
    <source>
        <dbReference type="ARBA" id="ARBA00023242"/>
    </source>
</evidence>
<evidence type="ECO:0000259" key="7">
    <source>
        <dbReference type="Pfam" id="PF22770"/>
    </source>
</evidence>
<dbReference type="Proteomes" id="UP000515160">
    <property type="component" value="Chromosome X"/>
</dbReference>
<organism evidence="8 9">
    <name type="scientific">Drosophila albomicans</name>
    <name type="common">Fruit fly</name>
    <dbReference type="NCBI Taxonomy" id="7291"/>
    <lineage>
        <taxon>Eukaryota</taxon>
        <taxon>Metazoa</taxon>
        <taxon>Ecdysozoa</taxon>
        <taxon>Arthropoda</taxon>
        <taxon>Hexapoda</taxon>
        <taxon>Insecta</taxon>
        <taxon>Pterygota</taxon>
        <taxon>Neoptera</taxon>
        <taxon>Endopterygota</taxon>
        <taxon>Diptera</taxon>
        <taxon>Brachycera</taxon>
        <taxon>Muscomorpha</taxon>
        <taxon>Ephydroidea</taxon>
        <taxon>Drosophilidae</taxon>
        <taxon>Drosophila</taxon>
    </lineage>
</organism>
<feature type="domain" description="Pop1 N-terminal" evidence="5">
    <location>
        <begin position="32"/>
        <end position="104"/>
    </location>
</feature>
<evidence type="ECO:0000313" key="8">
    <source>
        <dbReference type="Proteomes" id="UP000515160"/>
    </source>
</evidence>
<dbReference type="GO" id="GO:0001682">
    <property type="term" value="P:tRNA 5'-leader removal"/>
    <property type="evidence" value="ECO:0007669"/>
    <property type="project" value="InterPro"/>
</dbReference>
<feature type="compositionally biased region" description="Basic residues" evidence="4">
    <location>
        <begin position="61"/>
        <end position="79"/>
    </location>
</feature>
<evidence type="ECO:0000256" key="2">
    <source>
        <dbReference type="ARBA" id="ARBA00022694"/>
    </source>
</evidence>
<feature type="region of interest" description="Disordered" evidence="4">
    <location>
        <begin position="61"/>
        <end position="100"/>
    </location>
</feature>
<name>A0A6P8XYJ9_DROAB</name>
<keyword evidence="2" id="KW-0819">tRNA processing</keyword>
<dbReference type="GO" id="GO:0005655">
    <property type="term" value="C:nucleolar ribonuclease P complex"/>
    <property type="evidence" value="ECO:0007669"/>
    <property type="project" value="InterPro"/>
</dbReference>
<dbReference type="GeneID" id="117577666"/>
<dbReference type="InterPro" id="IPR039182">
    <property type="entry name" value="Pop1"/>
</dbReference>
<dbReference type="AlphaFoldDB" id="A0A6P8XYJ9"/>
<dbReference type="PANTHER" id="PTHR22731">
    <property type="entry name" value="RIBONUCLEASES P/MRP PROTEIN SUBUNIT POP1"/>
    <property type="match status" value="1"/>
</dbReference>
<reference evidence="9" key="1">
    <citation type="submission" date="2025-08" db="UniProtKB">
        <authorList>
            <consortium name="RefSeq"/>
        </authorList>
    </citation>
    <scope>IDENTIFICATION</scope>
    <source>
        <strain evidence="9">15112-1751.03</strain>
        <tissue evidence="9">Whole Adult</tissue>
    </source>
</reference>
<dbReference type="Pfam" id="PF22770">
    <property type="entry name" value="POP1_C"/>
    <property type="match status" value="1"/>
</dbReference>
<feature type="region of interest" description="Disordered" evidence="4">
    <location>
        <begin position="380"/>
        <end position="403"/>
    </location>
</feature>
<gene>
    <name evidence="9" type="primary">LOC117577666</name>
</gene>
<dbReference type="RefSeq" id="XP_034118444.1">
    <property type="nucleotide sequence ID" value="XM_034262553.2"/>
</dbReference>
<evidence type="ECO:0000256" key="4">
    <source>
        <dbReference type="SAM" id="MobiDB-lite"/>
    </source>
</evidence>
<dbReference type="InterPro" id="IPR012590">
    <property type="entry name" value="POPLD_dom"/>
</dbReference>
<keyword evidence="8" id="KW-1185">Reference proteome</keyword>
<dbReference type="SUPFAM" id="SSF103025">
    <property type="entry name" value="Folate-binding domain"/>
    <property type="match status" value="1"/>
</dbReference>
<accession>A0A6P8XYJ9</accession>
<evidence type="ECO:0000259" key="6">
    <source>
        <dbReference type="Pfam" id="PF08170"/>
    </source>
</evidence>
<dbReference type="InterPro" id="IPR009723">
    <property type="entry name" value="Pop1_N"/>
</dbReference>
<protein>
    <submittedName>
        <fullName evidence="9">Ribonucleases P/MRP protein subunit POP1</fullName>
    </submittedName>
</protein>